<gene>
    <name evidence="2" type="ORF">CYCCA115_LOCUS18054</name>
</gene>
<reference evidence="2" key="1">
    <citation type="submission" date="2023-08" db="EMBL/GenBank/DDBJ databases">
        <authorList>
            <person name="Audoor S."/>
            <person name="Bilcke G."/>
        </authorList>
    </citation>
    <scope>NUCLEOTIDE SEQUENCE</scope>
</reference>
<name>A0AAD2G1F7_9STRA</name>
<feature type="region of interest" description="Disordered" evidence="1">
    <location>
        <begin position="1"/>
        <end position="23"/>
    </location>
</feature>
<dbReference type="AlphaFoldDB" id="A0AAD2G1F7"/>
<feature type="region of interest" description="Disordered" evidence="1">
    <location>
        <begin position="79"/>
        <end position="137"/>
    </location>
</feature>
<comment type="caution">
    <text evidence="2">The sequence shown here is derived from an EMBL/GenBank/DDBJ whole genome shotgun (WGS) entry which is preliminary data.</text>
</comment>
<keyword evidence="3" id="KW-1185">Reference proteome</keyword>
<feature type="region of interest" description="Disordered" evidence="1">
    <location>
        <begin position="162"/>
        <end position="423"/>
    </location>
</feature>
<accession>A0AAD2G1F7</accession>
<dbReference type="Proteomes" id="UP001295423">
    <property type="component" value="Unassembled WGS sequence"/>
</dbReference>
<feature type="compositionally biased region" description="Polar residues" evidence="1">
    <location>
        <begin position="114"/>
        <end position="137"/>
    </location>
</feature>
<evidence type="ECO:0000313" key="3">
    <source>
        <dbReference type="Proteomes" id="UP001295423"/>
    </source>
</evidence>
<feature type="compositionally biased region" description="Basic and acidic residues" evidence="1">
    <location>
        <begin position="195"/>
        <end position="209"/>
    </location>
</feature>
<feature type="compositionally biased region" description="Pro residues" evidence="1">
    <location>
        <begin position="219"/>
        <end position="230"/>
    </location>
</feature>
<feature type="compositionally biased region" description="Acidic residues" evidence="1">
    <location>
        <begin position="333"/>
        <end position="347"/>
    </location>
</feature>
<feature type="compositionally biased region" description="Basic residues" evidence="1">
    <location>
        <begin position="376"/>
        <end position="388"/>
    </location>
</feature>
<protein>
    <submittedName>
        <fullName evidence="2">Uncharacterized protein</fullName>
    </submittedName>
</protein>
<feature type="compositionally biased region" description="Polar residues" evidence="1">
    <location>
        <begin position="183"/>
        <end position="194"/>
    </location>
</feature>
<evidence type="ECO:0000313" key="2">
    <source>
        <dbReference type="EMBL" id="CAJ1959635.1"/>
    </source>
</evidence>
<feature type="compositionally biased region" description="Low complexity" evidence="1">
    <location>
        <begin position="262"/>
        <end position="284"/>
    </location>
</feature>
<feature type="compositionally biased region" description="Acidic residues" evidence="1">
    <location>
        <begin position="302"/>
        <end position="314"/>
    </location>
</feature>
<feature type="compositionally biased region" description="Low complexity" evidence="1">
    <location>
        <begin position="399"/>
        <end position="417"/>
    </location>
</feature>
<organism evidence="2 3">
    <name type="scientific">Cylindrotheca closterium</name>
    <dbReference type="NCBI Taxonomy" id="2856"/>
    <lineage>
        <taxon>Eukaryota</taxon>
        <taxon>Sar</taxon>
        <taxon>Stramenopiles</taxon>
        <taxon>Ochrophyta</taxon>
        <taxon>Bacillariophyta</taxon>
        <taxon>Bacillariophyceae</taxon>
        <taxon>Bacillariophycidae</taxon>
        <taxon>Bacillariales</taxon>
        <taxon>Bacillariaceae</taxon>
        <taxon>Cylindrotheca</taxon>
    </lineage>
</organism>
<proteinExistence type="predicted"/>
<sequence length="423" mass="46990">MIDIVQQKPNTTIDNNKTNPDKMTQHNKDLKSYFEQLAIANGVKGFSLVIDNALTPRYDVKRISAPPAINGATRKFLSHHQADDDAAPSYPSRRRSSGVEAFQRGNGSFMRWSAPSSLETTNATSGNHTPTSFDRFSAGSMNKNPNFLETVFDEVDSILYEEKDDDDDDDDHHLSVESDEISTGENESQTNDNNAQHDDDVGKPKDTRFDSNIGGGGQPPRPMSRPPVTPVPDRQRKIELPKLPVRQESIDDFSTALNNRDSSSTTISLSSSTTDSPSTLVPPLQASFATCVPIEETRSWHEDDEDDDDDDESSSEVNHHRPIFVPPPTTKEDDSDNTDYGYEDADAELERQNMASSPPPPLEEPSPSNDDEFSKYGRRRRSSNRRRRSSLDTGHTFRNSFNSVNSGSSGEDSGSGELKSRWD</sequence>
<evidence type="ECO:0000256" key="1">
    <source>
        <dbReference type="SAM" id="MobiDB-lite"/>
    </source>
</evidence>
<feature type="compositionally biased region" description="Polar residues" evidence="1">
    <location>
        <begin position="7"/>
        <end position="18"/>
    </location>
</feature>
<dbReference type="EMBL" id="CAKOGP040002014">
    <property type="protein sequence ID" value="CAJ1959635.1"/>
    <property type="molecule type" value="Genomic_DNA"/>
</dbReference>